<organism evidence="3 4">
    <name type="scientific">Natribaculum luteum</name>
    <dbReference type="NCBI Taxonomy" id="1586232"/>
    <lineage>
        <taxon>Archaea</taxon>
        <taxon>Methanobacteriati</taxon>
        <taxon>Methanobacteriota</taxon>
        <taxon>Stenosarchaea group</taxon>
        <taxon>Halobacteria</taxon>
        <taxon>Halobacteriales</taxon>
        <taxon>Natrialbaceae</taxon>
        <taxon>Natribaculum</taxon>
    </lineage>
</organism>
<dbReference type="Proteomes" id="UP001595821">
    <property type="component" value="Unassembled WGS sequence"/>
</dbReference>
<feature type="transmembrane region" description="Helical" evidence="1">
    <location>
        <begin position="176"/>
        <end position="202"/>
    </location>
</feature>
<evidence type="ECO:0000256" key="1">
    <source>
        <dbReference type="SAM" id="Phobius"/>
    </source>
</evidence>
<dbReference type="GeneID" id="71855139"/>
<dbReference type="InterPro" id="IPR058284">
    <property type="entry name" value="DUF7978"/>
</dbReference>
<protein>
    <submittedName>
        <fullName evidence="3">Transporter</fullName>
    </submittedName>
</protein>
<name>A0ABD5NVD0_9EURY</name>
<feature type="transmembrane region" description="Helical" evidence="1">
    <location>
        <begin position="109"/>
        <end position="128"/>
    </location>
</feature>
<feature type="domain" description="DUF7978" evidence="2">
    <location>
        <begin position="24"/>
        <end position="200"/>
    </location>
</feature>
<keyword evidence="1" id="KW-1133">Transmembrane helix</keyword>
<reference evidence="3 4" key="1">
    <citation type="journal article" date="2014" name="Int. J. Syst. Evol. Microbiol.">
        <title>Complete genome sequence of Corynebacterium casei LMG S-19264T (=DSM 44701T), isolated from a smear-ripened cheese.</title>
        <authorList>
            <consortium name="US DOE Joint Genome Institute (JGI-PGF)"/>
            <person name="Walter F."/>
            <person name="Albersmeier A."/>
            <person name="Kalinowski J."/>
            <person name="Ruckert C."/>
        </authorList>
    </citation>
    <scope>NUCLEOTIDE SEQUENCE [LARGE SCALE GENOMIC DNA]</scope>
    <source>
        <strain evidence="3 4">IBRC-M 10912</strain>
    </source>
</reference>
<dbReference type="AlphaFoldDB" id="A0ABD5NVD0"/>
<evidence type="ECO:0000313" key="4">
    <source>
        <dbReference type="Proteomes" id="UP001595821"/>
    </source>
</evidence>
<comment type="caution">
    <text evidence="3">The sequence shown here is derived from an EMBL/GenBank/DDBJ whole genome shotgun (WGS) entry which is preliminary data.</text>
</comment>
<keyword evidence="1" id="KW-0472">Membrane</keyword>
<gene>
    <name evidence="3" type="ORF">ACFOZ7_02600</name>
</gene>
<evidence type="ECO:0000313" key="3">
    <source>
        <dbReference type="EMBL" id="MFC4245902.1"/>
    </source>
</evidence>
<accession>A0ABD5NVD0</accession>
<dbReference type="RefSeq" id="WP_246968370.1">
    <property type="nucleotide sequence ID" value="NZ_CP095397.1"/>
</dbReference>
<dbReference type="EMBL" id="JBHSDJ010000003">
    <property type="protein sequence ID" value="MFC4245902.1"/>
    <property type="molecule type" value="Genomic_DNA"/>
</dbReference>
<proteinExistence type="predicted"/>
<feature type="transmembrane region" description="Helical" evidence="1">
    <location>
        <begin position="140"/>
        <end position="164"/>
    </location>
</feature>
<evidence type="ECO:0000259" key="2">
    <source>
        <dbReference type="Pfam" id="PF25933"/>
    </source>
</evidence>
<feature type="transmembrane region" description="Helical" evidence="1">
    <location>
        <begin position="26"/>
        <end position="47"/>
    </location>
</feature>
<dbReference type="Pfam" id="PF25933">
    <property type="entry name" value="DUF7978"/>
    <property type="match status" value="1"/>
</dbReference>
<sequence length="203" mass="21180">MATRTAFGAVAVYAGMSETDRFPIPATAGAIAGAGAWLLGYLVTYLVTIDEIGSNLLAQGLQLFTADAADWKLVGWLFYNAHNVAVRIPRGPFTPSNGNFVAADDGMLWILYLVPPVSLITAGTLVTWRRRTALRSAANAVVGGSTILVGYLLLSIVGVTAFSVGLGGETLRPDPITAVLLAGVVYPLLFGSIGGLLAWLVAD</sequence>
<keyword evidence="1" id="KW-0812">Transmembrane</keyword>